<dbReference type="EMBL" id="BMIQ01000001">
    <property type="protein sequence ID" value="GGD86229.1"/>
    <property type="molecule type" value="Genomic_DNA"/>
</dbReference>
<dbReference type="Pfam" id="PF01408">
    <property type="entry name" value="GFO_IDH_MocA"/>
    <property type="match status" value="1"/>
</dbReference>
<dbReference type="Gene3D" id="3.30.360.10">
    <property type="entry name" value="Dihydrodipicolinate Reductase, domain 2"/>
    <property type="match status" value="1"/>
</dbReference>
<dbReference type="InterPro" id="IPR036291">
    <property type="entry name" value="NAD(P)-bd_dom_sf"/>
</dbReference>
<feature type="domain" description="Gfo/Idh/MocA-like oxidoreductase N-terminal" evidence="1">
    <location>
        <begin position="4"/>
        <end position="114"/>
    </location>
</feature>
<comment type="caution">
    <text evidence="2">The sequence shown here is derived from an EMBL/GenBank/DDBJ whole genome shotgun (WGS) entry which is preliminary data.</text>
</comment>
<evidence type="ECO:0000313" key="2">
    <source>
        <dbReference type="EMBL" id="GGD86229.1"/>
    </source>
</evidence>
<reference evidence="2" key="1">
    <citation type="journal article" date="2014" name="Int. J. Syst. Evol. Microbiol.">
        <title>Complete genome sequence of Corynebacterium casei LMG S-19264T (=DSM 44701T), isolated from a smear-ripened cheese.</title>
        <authorList>
            <consortium name="US DOE Joint Genome Institute (JGI-PGF)"/>
            <person name="Walter F."/>
            <person name="Albersmeier A."/>
            <person name="Kalinowski J."/>
            <person name="Ruckert C."/>
        </authorList>
    </citation>
    <scope>NUCLEOTIDE SEQUENCE</scope>
    <source>
        <strain evidence="2">CGMCC 1.15367</strain>
    </source>
</reference>
<dbReference type="Gene3D" id="3.40.50.720">
    <property type="entry name" value="NAD(P)-binding Rossmann-like Domain"/>
    <property type="match status" value="1"/>
</dbReference>
<dbReference type="GO" id="GO:0000166">
    <property type="term" value="F:nucleotide binding"/>
    <property type="evidence" value="ECO:0007669"/>
    <property type="project" value="InterPro"/>
</dbReference>
<evidence type="ECO:0000313" key="3">
    <source>
        <dbReference type="Proteomes" id="UP000644699"/>
    </source>
</evidence>
<dbReference type="PANTHER" id="PTHR43818">
    <property type="entry name" value="BCDNA.GH03377"/>
    <property type="match status" value="1"/>
</dbReference>
<dbReference type="InterPro" id="IPR000683">
    <property type="entry name" value="Gfo/Idh/MocA-like_OxRdtase_N"/>
</dbReference>
<dbReference type="AlphaFoldDB" id="A0A917DZ35"/>
<accession>A0A917DZ35</accession>
<dbReference type="Proteomes" id="UP000644699">
    <property type="component" value="Unassembled WGS sequence"/>
</dbReference>
<keyword evidence="3" id="KW-1185">Reference proteome</keyword>
<name>A0A917DZ35_9HYPH</name>
<evidence type="ECO:0000259" key="1">
    <source>
        <dbReference type="Pfam" id="PF01408"/>
    </source>
</evidence>
<reference evidence="2" key="2">
    <citation type="submission" date="2020-09" db="EMBL/GenBank/DDBJ databases">
        <authorList>
            <person name="Sun Q."/>
            <person name="Zhou Y."/>
        </authorList>
    </citation>
    <scope>NUCLEOTIDE SEQUENCE</scope>
    <source>
        <strain evidence="2">CGMCC 1.15367</strain>
    </source>
</reference>
<dbReference type="PANTHER" id="PTHR43818:SF7">
    <property type="entry name" value="DEHYDROGENASE"/>
    <property type="match status" value="1"/>
</dbReference>
<dbReference type="RefSeq" id="WP_188906287.1">
    <property type="nucleotide sequence ID" value="NZ_BMIQ01000001.1"/>
</dbReference>
<gene>
    <name evidence="2" type="ORF">GCM10011390_01060</name>
</gene>
<sequence length="307" mass="33442">MTSIRIALVGVGKIARDQHVPAIAGQEGVELVAACSRNATLEGVASFTDFDEMLRAMPEIDAVSLCTPPTARLDYALKAFAAGKHVILEKPPAATLAEIEPLVRLAAEAKRTLFATWHSRFADAVAPARDWLANARIERATVTWKEDVRHWHPGQDWIWEPGGLGVFDPGINALSIVTAILPRPIHLKAADLEFPSNRATPIAARLSFADLAGVPVEAEFDWRQTGPQTWDVDVVADKGHLKISKGGAVLSIDGRTVVEGRDNEYPGIYRRFAELARDNRSDVDLTPLTLVADAFMLGRRASVEAFV</sequence>
<proteinExistence type="predicted"/>
<dbReference type="SUPFAM" id="SSF51735">
    <property type="entry name" value="NAD(P)-binding Rossmann-fold domains"/>
    <property type="match status" value="1"/>
</dbReference>
<organism evidence="2 3">
    <name type="scientific">Aureimonas endophytica</name>
    <dbReference type="NCBI Taxonomy" id="2027858"/>
    <lineage>
        <taxon>Bacteria</taxon>
        <taxon>Pseudomonadati</taxon>
        <taxon>Pseudomonadota</taxon>
        <taxon>Alphaproteobacteria</taxon>
        <taxon>Hyphomicrobiales</taxon>
        <taxon>Aurantimonadaceae</taxon>
        <taxon>Aureimonas</taxon>
    </lineage>
</organism>
<dbReference type="InterPro" id="IPR050463">
    <property type="entry name" value="Gfo/Idh/MocA_oxidrdct_glycsds"/>
</dbReference>
<protein>
    <submittedName>
        <fullName evidence="2">Dehydrogenase</fullName>
    </submittedName>
</protein>